<dbReference type="Proteomes" id="UP000276133">
    <property type="component" value="Unassembled WGS sequence"/>
</dbReference>
<evidence type="ECO:0000313" key="2">
    <source>
        <dbReference type="Proteomes" id="UP000276133"/>
    </source>
</evidence>
<sequence length="62" mass="7405">MVLLNGLKFTIGHTLIFIYYLQIKALQKISCLYDLSRFMILTNLILRIRYLKIVNRLNSFHC</sequence>
<reference evidence="1 2" key="1">
    <citation type="journal article" date="2018" name="Sci. Rep.">
        <title>Genomic signatures of local adaptation to the degree of environmental predictability in rotifers.</title>
        <authorList>
            <person name="Franch-Gras L."/>
            <person name="Hahn C."/>
            <person name="Garcia-Roger E.M."/>
            <person name="Carmona M.J."/>
            <person name="Serra M."/>
            <person name="Gomez A."/>
        </authorList>
    </citation>
    <scope>NUCLEOTIDE SEQUENCE [LARGE SCALE GENOMIC DNA]</scope>
    <source>
        <strain evidence="1">HYR1</strain>
    </source>
</reference>
<dbReference type="EMBL" id="REGN01007081">
    <property type="protein sequence ID" value="RNA07333.1"/>
    <property type="molecule type" value="Genomic_DNA"/>
</dbReference>
<gene>
    <name evidence="1" type="ORF">BpHYR1_050143</name>
</gene>
<organism evidence="1 2">
    <name type="scientific">Brachionus plicatilis</name>
    <name type="common">Marine rotifer</name>
    <name type="synonym">Brachionus muelleri</name>
    <dbReference type="NCBI Taxonomy" id="10195"/>
    <lineage>
        <taxon>Eukaryota</taxon>
        <taxon>Metazoa</taxon>
        <taxon>Spiralia</taxon>
        <taxon>Gnathifera</taxon>
        <taxon>Rotifera</taxon>
        <taxon>Eurotatoria</taxon>
        <taxon>Monogononta</taxon>
        <taxon>Pseudotrocha</taxon>
        <taxon>Ploima</taxon>
        <taxon>Brachionidae</taxon>
        <taxon>Brachionus</taxon>
    </lineage>
</organism>
<protein>
    <submittedName>
        <fullName evidence="1">Uncharacterized protein</fullName>
    </submittedName>
</protein>
<evidence type="ECO:0000313" key="1">
    <source>
        <dbReference type="EMBL" id="RNA07333.1"/>
    </source>
</evidence>
<accession>A0A3M7Q7I8</accession>
<keyword evidence="2" id="KW-1185">Reference proteome</keyword>
<dbReference type="AlphaFoldDB" id="A0A3M7Q7I8"/>
<comment type="caution">
    <text evidence="1">The sequence shown here is derived from an EMBL/GenBank/DDBJ whole genome shotgun (WGS) entry which is preliminary data.</text>
</comment>
<name>A0A3M7Q7I8_BRAPC</name>
<proteinExistence type="predicted"/>